<reference evidence="2 3" key="1">
    <citation type="journal article" date="2008" name="DNA Res.">
        <title>Determination of the genome sequence of Porphyromonas gingivalis strain ATCC 33277 and genomic comparison with strain W83 revealed extensive genome rearrangements in P. gingivalis.</title>
        <authorList>
            <person name="Naito M."/>
            <person name="Hirakawa H."/>
            <person name="Yamashita A."/>
            <person name="Ohara N."/>
            <person name="Shoji M."/>
            <person name="Yukitake H."/>
            <person name="Nakayama K."/>
            <person name="Toh H."/>
            <person name="Yoshimura F."/>
            <person name="Kuhara S."/>
            <person name="Hattori M."/>
            <person name="Hayashi T."/>
            <person name="Nakayama K."/>
        </authorList>
    </citation>
    <scope>NUCLEOTIDE SEQUENCE [LARGE SCALE GENOMIC DNA]</scope>
    <source>
        <strain evidence="3">ATCC 33277 / DSM 20709 / CIP 103683 / JCM 12257 / NCTC 11834 / 2561</strain>
    </source>
</reference>
<evidence type="ECO:0000313" key="2">
    <source>
        <dbReference type="EMBL" id="BAG33582.1"/>
    </source>
</evidence>
<dbReference type="GO" id="GO:0015074">
    <property type="term" value="P:DNA integration"/>
    <property type="evidence" value="ECO:0007669"/>
    <property type="project" value="InterPro"/>
</dbReference>
<evidence type="ECO:0000259" key="1">
    <source>
        <dbReference type="Pfam" id="PF13683"/>
    </source>
</evidence>
<dbReference type="Proteomes" id="UP000008842">
    <property type="component" value="Chromosome"/>
</dbReference>
<dbReference type="EMBL" id="AP009380">
    <property type="protein sequence ID" value="BAG33582.1"/>
    <property type="molecule type" value="Genomic_DNA"/>
</dbReference>
<dbReference type="AlphaFoldDB" id="B2RJN7"/>
<name>B2RJN7_PORG3</name>
<gene>
    <name evidence="2" type="ordered locus">PGN_1063</name>
</gene>
<dbReference type="Pfam" id="PF13683">
    <property type="entry name" value="rve_3"/>
    <property type="match status" value="1"/>
</dbReference>
<dbReference type="HOGENOM" id="CLU_2882068_0_0_10"/>
<dbReference type="InterPro" id="IPR001584">
    <property type="entry name" value="Integrase_cat-core"/>
</dbReference>
<proteinExistence type="predicted"/>
<protein>
    <submittedName>
        <fullName evidence="2">Partial transposase Orf2 in ISPg5</fullName>
    </submittedName>
</protein>
<feature type="domain" description="Integrase catalytic" evidence="1">
    <location>
        <begin position="24"/>
        <end position="62"/>
    </location>
</feature>
<sequence length="63" mass="7133">MSKHLADSERLHIVEEYLGSLAASMTGDPLHNALAERMNNTIKNSWYISSEEQSFQEAKHSVE</sequence>
<evidence type="ECO:0000313" key="3">
    <source>
        <dbReference type="Proteomes" id="UP000008842"/>
    </source>
</evidence>
<accession>B2RJN7</accession>
<dbReference type="OrthoDB" id="9815231at2"/>
<organism evidence="2 3">
    <name type="scientific">Porphyromonas gingivalis (strain ATCC 33277 / DSM 20709 / CIP 103683 / JCM 12257 / NCTC 11834 / 2561)</name>
    <dbReference type="NCBI Taxonomy" id="431947"/>
    <lineage>
        <taxon>Bacteria</taxon>
        <taxon>Pseudomonadati</taxon>
        <taxon>Bacteroidota</taxon>
        <taxon>Bacteroidia</taxon>
        <taxon>Bacteroidales</taxon>
        <taxon>Porphyromonadaceae</taxon>
        <taxon>Porphyromonas</taxon>
    </lineage>
</organism>
<dbReference type="KEGG" id="pgn:PGN_1063"/>